<dbReference type="Proteomes" id="UP000035680">
    <property type="component" value="Unassembled WGS sequence"/>
</dbReference>
<protein>
    <recommendedName>
        <fullName evidence="5">Aquaporin</fullName>
    </recommendedName>
</protein>
<feature type="transmembrane region" description="Helical" evidence="5">
    <location>
        <begin position="111"/>
        <end position="135"/>
    </location>
</feature>
<dbReference type="PANTHER" id="PTHR21191">
    <property type="entry name" value="AQUAPORIN"/>
    <property type="match status" value="1"/>
</dbReference>
<evidence type="ECO:0000256" key="3">
    <source>
        <dbReference type="ARBA" id="ARBA00022989"/>
    </source>
</evidence>
<feature type="transmembrane region" description="Helical" evidence="5">
    <location>
        <begin position="70"/>
        <end position="90"/>
    </location>
</feature>
<accession>A0A0K0FHT4</accession>
<dbReference type="PIRSF" id="PIRSF017529">
    <property type="entry name" value="Aquaporin_11/12"/>
    <property type="match status" value="1"/>
</dbReference>
<comment type="subcellular location">
    <subcellularLocation>
        <location evidence="1">Membrane</location>
        <topology evidence="1">Multi-pass membrane protein</topology>
    </subcellularLocation>
</comment>
<dbReference type="InterPro" id="IPR023271">
    <property type="entry name" value="Aquaporin-like"/>
</dbReference>
<reference evidence="8" key="2">
    <citation type="submission" date="2015-08" db="UniProtKB">
        <authorList>
            <consortium name="WormBaseParasite"/>
        </authorList>
    </citation>
    <scope>IDENTIFICATION</scope>
</reference>
<organism evidence="7 8">
    <name type="scientific">Strongyloides venezuelensis</name>
    <name type="common">Threadworm</name>
    <dbReference type="NCBI Taxonomy" id="75913"/>
    <lineage>
        <taxon>Eukaryota</taxon>
        <taxon>Metazoa</taxon>
        <taxon>Ecdysozoa</taxon>
        <taxon>Nematoda</taxon>
        <taxon>Chromadorea</taxon>
        <taxon>Rhabditida</taxon>
        <taxon>Tylenchina</taxon>
        <taxon>Panagrolaimomorpha</taxon>
        <taxon>Strongyloidoidea</taxon>
        <taxon>Strongyloididae</taxon>
        <taxon>Strongyloides</taxon>
    </lineage>
</organism>
<dbReference type="InterPro" id="IPR051883">
    <property type="entry name" value="AQP11/12_channel"/>
</dbReference>
<dbReference type="AlphaFoldDB" id="A0A0K0FHT4"/>
<evidence type="ECO:0000256" key="1">
    <source>
        <dbReference type="ARBA" id="ARBA00004141"/>
    </source>
</evidence>
<dbReference type="PANTHER" id="PTHR21191:SF16">
    <property type="entry name" value="AQUAPORIN"/>
    <property type="match status" value="1"/>
</dbReference>
<keyword evidence="7" id="KW-1185">Reference proteome</keyword>
<evidence type="ECO:0000256" key="4">
    <source>
        <dbReference type="ARBA" id="ARBA00023136"/>
    </source>
</evidence>
<feature type="transmembrane region" description="Helical" evidence="5">
    <location>
        <begin position="228"/>
        <end position="255"/>
    </location>
</feature>
<dbReference type="GO" id="GO:0015267">
    <property type="term" value="F:channel activity"/>
    <property type="evidence" value="ECO:0007669"/>
    <property type="project" value="TreeGrafter"/>
</dbReference>
<dbReference type="GO" id="GO:0016020">
    <property type="term" value="C:membrane"/>
    <property type="evidence" value="ECO:0007669"/>
    <property type="project" value="UniProtKB-SubCell"/>
</dbReference>
<feature type="transmembrane region" description="Helical" evidence="5">
    <location>
        <begin position="189"/>
        <end position="208"/>
    </location>
</feature>
<feature type="region of interest" description="Disordered" evidence="6">
    <location>
        <begin position="257"/>
        <end position="292"/>
    </location>
</feature>
<keyword evidence="2 5" id="KW-0812">Transmembrane</keyword>
<dbReference type="WBParaSite" id="SVE_0844900.1">
    <property type="protein sequence ID" value="SVE_0844900.1"/>
    <property type="gene ID" value="SVE_0844900"/>
</dbReference>
<dbReference type="InterPro" id="IPR016697">
    <property type="entry name" value="Aquaporin_11/12"/>
</dbReference>
<keyword evidence="4 5" id="KW-0472">Membrane</keyword>
<dbReference type="GO" id="GO:0005737">
    <property type="term" value="C:cytoplasm"/>
    <property type="evidence" value="ECO:0007669"/>
    <property type="project" value="TreeGrafter"/>
</dbReference>
<feature type="transmembrane region" description="Helical" evidence="5">
    <location>
        <begin position="6"/>
        <end position="26"/>
    </location>
</feature>
<proteinExistence type="inferred from homology"/>
<dbReference type="Gene3D" id="1.20.1080.10">
    <property type="entry name" value="Glycerol uptake facilitator protein"/>
    <property type="match status" value="1"/>
</dbReference>
<feature type="transmembrane region" description="Helical" evidence="5">
    <location>
        <begin position="155"/>
        <end position="177"/>
    </location>
</feature>
<dbReference type="SUPFAM" id="SSF81338">
    <property type="entry name" value="Aquaporin-like"/>
    <property type="match status" value="1"/>
</dbReference>
<evidence type="ECO:0000256" key="6">
    <source>
        <dbReference type="SAM" id="MobiDB-lite"/>
    </source>
</evidence>
<evidence type="ECO:0000256" key="2">
    <source>
        <dbReference type="ARBA" id="ARBA00022692"/>
    </source>
</evidence>
<reference evidence="7" key="1">
    <citation type="submission" date="2014-07" db="EMBL/GenBank/DDBJ databases">
        <authorList>
            <person name="Martin A.A"/>
            <person name="De Silva N."/>
        </authorList>
    </citation>
    <scope>NUCLEOTIDE SEQUENCE</scope>
</reference>
<dbReference type="STRING" id="75913.A0A0K0FHT4"/>
<comment type="similarity">
    <text evidence="5">Belongs to the MIP/aquaporin (TC 1.A.8) family.</text>
</comment>
<name>A0A0K0FHT4_STRVS</name>
<evidence type="ECO:0000256" key="5">
    <source>
        <dbReference type="PIRNR" id="PIRNR017529"/>
    </source>
</evidence>
<feature type="compositionally biased region" description="Basic residues" evidence="6">
    <location>
        <begin position="282"/>
        <end position="292"/>
    </location>
</feature>
<keyword evidence="3 5" id="KW-1133">Transmembrane helix</keyword>
<sequence length="292" mass="32599">MDVLILKPAVVCILFYITCFGLGELGRKIVSRFFQPASYPYIFLIEAIGTLQMCTCVYENGLMVKNYGPMGFFFTVTSLLCFANSWNRGAFVSPLAPFEMFFYKSINLGKFLAVVFGQILGGGYAFFSAKLLWYYTKNYSEEHQFALETFEKCVFNFKVSYVFVLLFEAIGCFCIRFIISKLPEKSKSFAIPITVAGFLTLGIVYIGVGGLNPTVAGSRLFGCSGLDTLWFAITYWIAPLIGWMSAAHLIHTGLLKSGGKRSKSSRKPSTVLKDNKSNNNKSSKKGKKKKEN</sequence>
<evidence type="ECO:0000313" key="7">
    <source>
        <dbReference type="Proteomes" id="UP000035680"/>
    </source>
</evidence>
<evidence type="ECO:0000313" key="8">
    <source>
        <dbReference type="WBParaSite" id="SVE_0844900.1"/>
    </source>
</evidence>